<dbReference type="SMART" id="SM00283">
    <property type="entry name" value="MA"/>
    <property type="match status" value="1"/>
</dbReference>
<evidence type="ECO:0000256" key="5">
    <source>
        <dbReference type="SAM" id="MobiDB-lite"/>
    </source>
</evidence>
<dbReference type="CDD" id="cd11386">
    <property type="entry name" value="MCP_signal"/>
    <property type="match status" value="1"/>
</dbReference>
<dbReference type="Proteomes" id="UP000245474">
    <property type="component" value="Unassembled WGS sequence"/>
</dbReference>
<dbReference type="Pfam" id="PF00015">
    <property type="entry name" value="MCPsignal"/>
    <property type="match status" value="1"/>
</dbReference>
<dbReference type="PANTHER" id="PTHR32089">
    <property type="entry name" value="METHYL-ACCEPTING CHEMOTAXIS PROTEIN MCPB"/>
    <property type="match status" value="1"/>
</dbReference>
<evidence type="ECO:0000313" key="9">
    <source>
        <dbReference type="EMBL" id="PWG62510.1"/>
    </source>
</evidence>
<dbReference type="Gene3D" id="3.30.450.20">
    <property type="entry name" value="PAS domain"/>
    <property type="match status" value="1"/>
</dbReference>
<keyword evidence="10" id="KW-1185">Reference proteome</keyword>
<dbReference type="GO" id="GO:0016020">
    <property type="term" value="C:membrane"/>
    <property type="evidence" value="ECO:0007669"/>
    <property type="project" value="UniProtKB-SubCell"/>
</dbReference>
<dbReference type="PROSITE" id="PS50111">
    <property type="entry name" value="CHEMOTAXIS_TRANSDUC_2"/>
    <property type="match status" value="1"/>
</dbReference>
<dbReference type="Pfam" id="PF08447">
    <property type="entry name" value="PAS_3"/>
    <property type="match status" value="1"/>
</dbReference>
<organism evidence="9 10">
    <name type="scientific">Sediminicurvatus halobius</name>
    <dbReference type="NCBI Taxonomy" id="2182432"/>
    <lineage>
        <taxon>Bacteria</taxon>
        <taxon>Pseudomonadati</taxon>
        <taxon>Pseudomonadota</taxon>
        <taxon>Gammaproteobacteria</taxon>
        <taxon>Chromatiales</taxon>
        <taxon>Ectothiorhodospiraceae</taxon>
        <taxon>Sediminicurvatus</taxon>
    </lineage>
</organism>
<keyword evidence="2 4" id="KW-0807">Transducer</keyword>
<dbReference type="GO" id="GO:0006935">
    <property type="term" value="P:chemotaxis"/>
    <property type="evidence" value="ECO:0007669"/>
    <property type="project" value="InterPro"/>
</dbReference>
<dbReference type="GO" id="GO:0007165">
    <property type="term" value="P:signal transduction"/>
    <property type="evidence" value="ECO:0007669"/>
    <property type="project" value="UniProtKB-KW"/>
</dbReference>
<comment type="subcellular location">
    <subcellularLocation>
        <location evidence="1">Membrane</location>
    </subcellularLocation>
</comment>
<dbReference type="InterPro" id="IPR013655">
    <property type="entry name" value="PAS_fold_3"/>
</dbReference>
<feature type="domain" description="Methyl-accepting transducer" evidence="7">
    <location>
        <begin position="306"/>
        <end position="542"/>
    </location>
</feature>
<dbReference type="PRINTS" id="PR00260">
    <property type="entry name" value="CHEMTRNSDUCR"/>
</dbReference>
<evidence type="ECO:0000256" key="3">
    <source>
        <dbReference type="ARBA" id="ARBA00029447"/>
    </source>
</evidence>
<dbReference type="PANTHER" id="PTHR32089:SF112">
    <property type="entry name" value="LYSOZYME-LIKE PROTEIN-RELATED"/>
    <property type="match status" value="1"/>
</dbReference>
<dbReference type="InterPro" id="IPR004089">
    <property type="entry name" value="MCPsignal_dom"/>
</dbReference>
<dbReference type="Gene3D" id="1.10.287.950">
    <property type="entry name" value="Methyl-accepting chemotaxis protein"/>
    <property type="match status" value="1"/>
</dbReference>
<name>A0A2U2N052_9GAMM</name>
<dbReference type="SUPFAM" id="SSF55785">
    <property type="entry name" value="PYP-like sensor domain (PAS domain)"/>
    <property type="match status" value="1"/>
</dbReference>
<feature type="region of interest" description="Disordered" evidence="5">
    <location>
        <begin position="353"/>
        <end position="376"/>
    </location>
</feature>
<evidence type="ECO:0000313" key="10">
    <source>
        <dbReference type="Proteomes" id="UP000245474"/>
    </source>
</evidence>
<dbReference type="InterPro" id="IPR035965">
    <property type="entry name" value="PAS-like_dom_sf"/>
</dbReference>
<feature type="transmembrane region" description="Helical" evidence="6">
    <location>
        <begin position="202"/>
        <end position="223"/>
    </location>
</feature>
<evidence type="ECO:0000259" key="7">
    <source>
        <dbReference type="PROSITE" id="PS50111"/>
    </source>
</evidence>
<dbReference type="FunFam" id="1.10.287.950:FF:000001">
    <property type="entry name" value="Methyl-accepting chemotaxis sensory transducer"/>
    <property type="match status" value="1"/>
</dbReference>
<dbReference type="SUPFAM" id="SSF58104">
    <property type="entry name" value="Methyl-accepting chemotaxis protein (MCP) signaling domain"/>
    <property type="match status" value="1"/>
</dbReference>
<keyword evidence="6" id="KW-0812">Transmembrane</keyword>
<dbReference type="AlphaFoldDB" id="A0A2U2N052"/>
<accession>A0A2U2N052</accession>
<keyword evidence="6" id="KW-0472">Membrane</keyword>
<evidence type="ECO:0000256" key="2">
    <source>
        <dbReference type="ARBA" id="ARBA00023224"/>
    </source>
</evidence>
<dbReference type="GO" id="GO:0004888">
    <property type="term" value="F:transmembrane signaling receptor activity"/>
    <property type="evidence" value="ECO:0007669"/>
    <property type="project" value="InterPro"/>
</dbReference>
<evidence type="ECO:0000259" key="8">
    <source>
        <dbReference type="PROSITE" id="PS50112"/>
    </source>
</evidence>
<evidence type="ECO:0000256" key="4">
    <source>
        <dbReference type="PROSITE-ProRule" id="PRU00284"/>
    </source>
</evidence>
<comment type="caution">
    <text evidence="9">The sequence shown here is derived from an EMBL/GenBank/DDBJ whole genome shotgun (WGS) entry which is preliminary data.</text>
</comment>
<proteinExistence type="inferred from homology"/>
<feature type="domain" description="PAS" evidence="8">
    <location>
        <begin position="79"/>
        <end position="134"/>
    </location>
</feature>
<protein>
    <submittedName>
        <fullName evidence="9">Chemotaxis protein</fullName>
    </submittedName>
</protein>
<evidence type="ECO:0000256" key="1">
    <source>
        <dbReference type="ARBA" id="ARBA00004370"/>
    </source>
</evidence>
<dbReference type="InterPro" id="IPR000014">
    <property type="entry name" value="PAS"/>
</dbReference>
<reference evidence="9 10" key="1">
    <citation type="submission" date="2018-05" db="EMBL/GenBank/DDBJ databases">
        <title>Spiribacter halobius sp. nov., a moderately halophilic bacterium isolated from marine solar saltern.</title>
        <authorList>
            <person name="Zheng W.-S."/>
            <person name="Lu D.-C."/>
            <person name="Du Z.-J."/>
        </authorList>
    </citation>
    <scope>NUCLEOTIDE SEQUENCE [LARGE SCALE GENOMIC DNA]</scope>
    <source>
        <strain evidence="9 10">E85</strain>
    </source>
</reference>
<comment type="similarity">
    <text evidence="3">Belongs to the methyl-accepting chemotaxis (MCP) protein family.</text>
</comment>
<sequence length="577" mass="60562">MRASPARASPGKLTGINFAGDAGIKPCLLAPIERWRGPSSAERRAGSAPFPRARGPTTMRVNLPVTGRECPVGADERLISTTNLKGVITSANDAFCRVSGFAHEELVRKAHNLVRHPDMPESVYQDFWDTLKAGRPWMGVVKNRCRNGDHYWVSAFVSPVFQAGEQVGYQSVRRQATPEQKARAERLYARLRRGRSVPGGRLRALLPWVTGIAAAVLGVAAGAGVATGAYATGGAAAGLALLAAGYGPWCQARRNARLEARSRAIFSNDVGAETYGGGPDAAGCAVLALEMQESRIDALQTRLSALMDSLADEARGAGEAASTNRRAIDGQRDDIDQVATAMNEMSATVQEVARSGNEASEAAGQAAREAESGHGVVTSAGRAMTQLAAEVHEAAQAMDRVDADARAIGKVLEVIGGIAQQTNLLALNAAIEAARAGESGRGFAVVAEEVRALALRVSEATGEIEQTIDRLTGGSKAATGVMERGERSARSVADEVTRAVSAFEAVQAAVGRIHDMNAHIATAAEEQSATAEEINRNVQRVNGAVGTTADQAEASAAAAGRLVEMVDELQGLLRQFR</sequence>
<dbReference type="CDD" id="cd00130">
    <property type="entry name" value="PAS"/>
    <property type="match status" value="1"/>
</dbReference>
<dbReference type="EMBL" id="QFFI01000018">
    <property type="protein sequence ID" value="PWG62510.1"/>
    <property type="molecule type" value="Genomic_DNA"/>
</dbReference>
<keyword evidence="6" id="KW-1133">Transmembrane helix</keyword>
<evidence type="ECO:0000256" key="6">
    <source>
        <dbReference type="SAM" id="Phobius"/>
    </source>
</evidence>
<dbReference type="InterPro" id="IPR004090">
    <property type="entry name" value="Chemotax_Me-accpt_rcpt"/>
</dbReference>
<feature type="transmembrane region" description="Helical" evidence="6">
    <location>
        <begin position="229"/>
        <end position="249"/>
    </location>
</feature>
<dbReference type="PROSITE" id="PS50112">
    <property type="entry name" value="PAS"/>
    <property type="match status" value="1"/>
</dbReference>
<feature type="compositionally biased region" description="Low complexity" evidence="5">
    <location>
        <begin position="355"/>
        <end position="367"/>
    </location>
</feature>
<gene>
    <name evidence="9" type="ORF">DEM34_12065</name>
</gene>
<dbReference type="NCBIfam" id="TIGR00229">
    <property type="entry name" value="sensory_box"/>
    <property type="match status" value="1"/>
</dbReference>